<dbReference type="RefSeq" id="WP_190952942.1">
    <property type="nucleotide sequence ID" value="NZ_JACJTC010000059.1"/>
</dbReference>
<dbReference type="Proteomes" id="UP000606396">
    <property type="component" value="Unassembled WGS sequence"/>
</dbReference>
<evidence type="ECO:0000259" key="1">
    <source>
        <dbReference type="Pfam" id="PF08463"/>
    </source>
</evidence>
<sequence length="176" mass="21094">MRLQITVIKQSKDFIKFRDQVRDLLHRLEEKQTIPMVKAKLELIADIQTESWWQDITPELIEQMRRQLRDLVKFVDHQEQQIVYTNFEDKLGEIIETDVPTKQTGFSPYQYRKKVEAYIREHKNHIAIAKLKRNIPLTDADLLSLEELLFNAEAVKSRERFEEVYGKNLSLKCFWC</sequence>
<name>A0ABR8HKV7_NOSPU</name>
<accession>A0ABR8HKV7</accession>
<comment type="caution">
    <text evidence="2">The sequence shown here is derived from an EMBL/GenBank/DDBJ whole genome shotgun (WGS) entry which is preliminary data.</text>
</comment>
<evidence type="ECO:0000313" key="2">
    <source>
        <dbReference type="EMBL" id="MBD2616518.1"/>
    </source>
</evidence>
<reference evidence="2 3" key="1">
    <citation type="journal article" date="2020" name="ISME J.">
        <title>Comparative genomics reveals insights into cyanobacterial evolution and habitat adaptation.</title>
        <authorList>
            <person name="Chen M.Y."/>
            <person name="Teng W.K."/>
            <person name="Zhao L."/>
            <person name="Hu C.X."/>
            <person name="Zhou Y.K."/>
            <person name="Han B.P."/>
            <person name="Song L.R."/>
            <person name="Shu W.S."/>
        </authorList>
    </citation>
    <scope>NUCLEOTIDE SEQUENCE [LARGE SCALE GENOMIC DNA]</scope>
    <source>
        <strain evidence="2 3">FACHB-252</strain>
    </source>
</reference>
<gene>
    <name evidence="2" type="ORF">H6G94_35785</name>
</gene>
<dbReference type="Pfam" id="PF08463">
    <property type="entry name" value="EcoEI_R_C"/>
    <property type="match status" value="1"/>
</dbReference>
<protein>
    <recommendedName>
        <fullName evidence="1">EcoEI R protein C-terminal domain-containing protein</fullName>
    </recommendedName>
</protein>
<proteinExistence type="predicted"/>
<dbReference type="EMBL" id="JACJTC010000059">
    <property type="protein sequence ID" value="MBD2616518.1"/>
    <property type="molecule type" value="Genomic_DNA"/>
</dbReference>
<dbReference type="InterPro" id="IPR013670">
    <property type="entry name" value="EcoEI_R_C_dom"/>
</dbReference>
<evidence type="ECO:0000313" key="3">
    <source>
        <dbReference type="Proteomes" id="UP000606396"/>
    </source>
</evidence>
<feature type="domain" description="EcoEI R protein C-terminal" evidence="1">
    <location>
        <begin position="110"/>
        <end position="166"/>
    </location>
</feature>
<organism evidence="2 3">
    <name type="scientific">Nostoc punctiforme FACHB-252</name>
    <dbReference type="NCBI Taxonomy" id="1357509"/>
    <lineage>
        <taxon>Bacteria</taxon>
        <taxon>Bacillati</taxon>
        <taxon>Cyanobacteriota</taxon>
        <taxon>Cyanophyceae</taxon>
        <taxon>Nostocales</taxon>
        <taxon>Nostocaceae</taxon>
        <taxon>Nostoc</taxon>
    </lineage>
</organism>
<keyword evidence="3" id="KW-1185">Reference proteome</keyword>